<dbReference type="EMBL" id="JABELV010000118">
    <property type="protein sequence ID" value="KAG7530448.1"/>
    <property type="molecule type" value="Genomic_DNA"/>
</dbReference>
<keyword evidence="2" id="KW-0285">Flavoprotein</keyword>
<evidence type="ECO:0000256" key="3">
    <source>
        <dbReference type="ARBA" id="ARBA00022827"/>
    </source>
</evidence>
<evidence type="ECO:0000256" key="1">
    <source>
        <dbReference type="ARBA" id="ARBA00007992"/>
    </source>
</evidence>
<dbReference type="InterPro" id="IPR036188">
    <property type="entry name" value="FAD/NAD-bd_sf"/>
</dbReference>
<evidence type="ECO:0000313" key="7">
    <source>
        <dbReference type="EMBL" id="KAG7530448.1"/>
    </source>
</evidence>
<evidence type="ECO:0000259" key="6">
    <source>
        <dbReference type="Pfam" id="PF01494"/>
    </source>
</evidence>
<dbReference type="AlphaFoldDB" id="A0A8K0NP91"/>
<keyword evidence="5" id="KW-0503">Monooxygenase</keyword>
<name>A0A8K0NP91_9TREE</name>
<dbReference type="PANTHER" id="PTHR13789:SF309">
    <property type="entry name" value="PUTATIVE (AFU_ORTHOLOGUE AFUA_6G14510)-RELATED"/>
    <property type="match status" value="1"/>
</dbReference>
<accession>A0A8K0NP91</accession>
<dbReference type="OrthoDB" id="9993796at2759"/>
<evidence type="ECO:0000313" key="8">
    <source>
        <dbReference type="Proteomes" id="UP000812966"/>
    </source>
</evidence>
<evidence type="ECO:0000256" key="4">
    <source>
        <dbReference type="ARBA" id="ARBA00023002"/>
    </source>
</evidence>
<organism evidence="7 8">
    <name type="scientific">Filobasidium floriforme</name>
    <dbReference type="NCBI Taxonomy" id="5210"/>
    <lineage>
        <taxon>Eukaryota</taxon>
        <taxon>Fungi</taxon>
        <taxon>Dikarya</taxon>
        <taxon>Basidiomycota</taxon>
        <taxon>Agaricomycotina</taxon>
        <taxon>Tremellomycetes</taxon>
        <taxon>Filobasidiales</taxon>
        <taxon>Filobasidiaceae</taxon>
        <taxon>Filobasidium</taxon>
    </lineage>
</organism>
<dbReference type="Gene3D" id="3.50.50.60">
    <property type="entry name" value="FAD/NAD(P)-binding domain"/>
    <property type="match status" value="1"/>
</dbReference>
<dbReference type="SUPFAM" id="SSF51905">
    <property type="entry name" value="FAD/NAD(P)-binding domain"/>
    <property type="match status" value="1"/>
</dbReference>
<reference evidence="7" key="1">
    <citation type="submission" date="2020-04" db="EMBL/GenBank/DDBJ databases">
        <title>Analysis of mating type loci in Filobasidium floriforme.</title>
        <authorList>
            <person name="Nowrousian M."/>
        </authorList>
    </citation>
    <scope>NUCLEOTIDE SEQUENCE</scope>
    <source>
        <strain evidence="7">CBS 6242</strain>
    </source>
</reference>
<sequence length="416" mass="47360">MSTNETQSRWRAGKRVAIIGGGPGGISAALAFIKCGFDVRIYEKQSACKPIGGAVLLNTPVLLILKHYGFDMSLADGGVTNVDFQNQYGMARTRQPFHPLVEERTGIKGWNYGVLRSSVIKNLLTLIPDGIIQVNYELDHFVEDDKGVDLVFTNGERHRTDILVGADGIRSKVSYQLFGDPQLFHTGLRLWLAYCDYFEGIPANWGYVSHSKFHQASFFPMLHEGKPGFEWWVMERSSPTAPVPEDPKTHVTGILEQFAFPMQEFPDRTDFRTQCFRWEIYNRPRLPTWHKGRVMCIGDAVHPVSPYAGYGMGMAIEDGYYLAKWLDGIDLGDGKAISMCYEKFEEQRLEYVYHNVEFAQTLTKVFHMVPEPLATVRDWVFDKTPLLGYFLNKGYLEKARIETGQMPELYPKKNVV</sequence>
<comment type="similarity">
    <text evidence="1">Belongs to the paxM FAD-dependent monooxygenase family.</text>
</comment>
<keyword evidence="8" id="KW-1185">Reference proteome</keyword>
<protein>
    <recommendedName>
        <fullName evidence="6">FAD-binding domain-containing protein</fullName>
    </recommendedName>
</protein>
<evidence type="ECO:0000256" key="5">
    <source>
        <dbReference type="ARBA" id="ARBA00023033"/>
    </source>
</evidence>
<dbReference type="GO" id="GO:0004497">
    <property type="term" value="F:monooxygenase activity"/>
    <property type="evidence" value="ECO:0007669"/>
    <property type="project" value="UniProtKB-KW"/>
</dbReference>
<gene>
    <name evidence="7" type="ORF">FFLO_05047</name>
</gene>
<keyword evidence="4" id="KW-0560">Oxidoreductase</keyword>
<dbReference type="Pfam" id="PF01494">
    <property type="entry name" value="FAD_binding_3"/>
    <property type="match status" value="1"/>
</dbReference>
<dbReference type="Proteomes" id="UP000812966">
    <property type="component" value="Unassembled WGS sequence"/>
</dbReference>
<evidence type="ECO:0000256" key="2">
    <source>
        <dbReference type="ARBA" id="ARBA00022630"/>
    </source>
</evidence>
<comment type="caution">
    <text evidence="7">The sequence shown here is derived from an EMBL/GenBank/DDBJ whole genome shotgun (WGS) entry which is preliminary data.</text>
</comment>
<dbReference type="InterPro" id="IPR002938">
    <property type="entry name" value="FAD-bd"/>
</dbReference>
<dbReference type="PRINTS" id="PR00420">
    <property type="entry name" value="RNGMNOXGNASE"/>
</dbReference>
<dbReference type="InterPro" id="IPR050493">
    <property type="entry name" value="FAD-dep_Monooxygenase_BioMet"/>
</dbReference>
<dbReference type="PANTHER" id="PTHR13789">
    <property type="entry name" value="MONOOXYGENASE"/>
    <property type="match status" value="1"/>
</dbReference>
<keyword evidence="3" id="KW-0274">FAD</keyword>
<proteinExistence type="inferred from homology"/>
<feature type="domain" description="FAD-binding" evidence="6">
    <location>
        <begin position="16"/>
        <end position="357"/>
    </location>
</feature>
<dbReference type="GO" id="GO:0071949">
    <property type="term" value="F:FAD binding"/>
    <property type="evidence" value="ECO:0007669"/>
    <property type="project" value="InterPro"/>
</dbReference>